<evidence type="ECO:0000256" key="2">
    <source>
        <dbReference type="ARBA" id="ARBA00022963"/>
    </source>
</evidence>
<dbReference type="InterPro" id="IPR002641">
    <property type="entry name" value="PNPLA_dom"/>
</dbReference>
<dbReference type="EMBL" id="JAVDDT010000010">
    <property type="protein sequence ID" value="MDQ2070760.1"/>
    <property type="molecule type" value="Genomic_DNA"/>
</dbReference>
<evidence type="ECO:0000256" key="5">
    <source>
        <dbReference type="SAM" id="MobiDB-lite"/>
    </source>
</evidence>
<evidence type="ECO:0000256" key="4">
    <source>
        <dbReference type="PROSITE-ProRule" id="PRU01161"/>
    </source>
</evidence>
<evidence type="ECO:0000313" key="7">
    <source>
        <dbReference type="EMBL" id="MDQ2070760.1"/>
    </source>
</evidence>
<evidence type="ECO:0000259" key="6">
    <source>
        <dbReference type="PROSITE" id="PS51635"/>
    </source>
</evidence>
<keyword evidence="3 4" id="KW-0443">Lipid metabolism</keyword>
<evidence type="ECO:0000313" key="8">
    <source>
        <dbReference type="Proteomes" id="UP001239019"/>
    </source>
</evidence>
<feature type="short sequence motif" description="DGA/G" evidence="4">
    <location>
        <begin position="156"/>
        <end position="158"/>
    </location>
</feature>
<dbReference type="RefSeq" id="WP_306729256.1">
    <property type="nucleotide sequence ID" value="NZ_JAVDDT010000010.1"/>
</dbReference>
<organism evidence="7 8">
    <name type="scientific">Natronospira bacteriovora</name>
    <dbReference type="NCBI Taxonomy" id="3069753"/>
    <lineage>
        <taxon>Bacteria</taxon>
        <taxon>Pseudomonadati</taxon>
        <taxon>Pseudomonadota</taxon>
        <taxon>Gammaproteobacteria</taxon>
        <taxon>Natronospirales</taxon>
        <taxon>Natronospiraceae</taxon>
        <taxon>Natronospira</taxon>
    </lineage>
</organism>
<evidence type="ECO:0000256" key="1">
    <source>
        <dbReference type="ARBA" id="ARBA00022801"/>
    </source>
</evidence>
<protein>
    <submittedName>
        <fullName evidence="7">Patatin-like phospholipase RssA</fullName>
    </submittedName>
</protein>
<keyword evidence="1 4" id="KW-0378">Hydrolase</keyword>
<gene>
    <name evidence="7" type="primary">rssA</name>
    <name evidence="7" type="ORF">RBH19_12855</name>
</gene>
<dbReference type="Pfam" id="PF01734">
    <property type="entry name" value="Patatin"/>
    <property type="match status" value="1"/>
</dbReference>
<feature type="active site" description="Proton acceptor" evidence="4">
    <location>
        <position position="156"/>
    </location>
</feature>
<dbReference type="PROSITE" id="PS51635">
    <property type="entry name" value="PNPLA"/>
    <property type="match status" value="1"/>
</dbReference>
<dbReference type="PANTHER" id="PTHR14226:SF76">
    <property type="entry name" value="NTE FAMILY PROTEIN RSSA"/>
    <property type="match status" value="1"/>
</dbReference>
<dbReference type="Gene3D" id="3.40.1090.10">
    <property type="entry name" value="Cytosolic phospholipase A2 catalytic domain"/>
    <property type="match status" value="1"/>
</dbReference>
<comment type="caution">
    <text evidence="7">The sequence shown here is derived from an EMBL/GenBank/DDBJ whole genome shotgun (WGS) entry which is preliminary data.</text>
</comment>
<feature type="domain" description="PNPLA" evidence="6">
    <location>
        <begin position="9"/>
        <end position="169"/>
    </location>
</feature>
<evidence type="ECO:0000256" key="3">
    <source>
        <dbReference type="ARBA" id="ARBA00023098"/>
    </source>
</evidence>
<accession>A0ABU0W9Q8</accession>
<feature type="short sequence motif" description="GXSXG" evidence="4">
    <location>
        <begin position="40"/>
        <end position="44"/>
    </location>
</feature>
<reference evidence="7 8" key="1">
    <citation type="submission" date="2023-08" db="EMBL/GenBank/DDBJ databases">
        <title>Whole-genome sequencing of halo(alkali)philic microorganisms from hypersaline lakes.</title>
        <authorList>
            <person name="Sorokin D.Y."/>
            <person name="Abbas B."/>
            <person name="Merkel A.Y."/>
        </authorList>
    </citation>
    <scope>NUCLEOTIDE SEQUENCE [LARGE SCALE GENOMIC DNA]</scope>
    <source>
        <strain evidence="7 8">AB-CW4</strain>
    </source>
</reference>
<keyword evidence="2 4" id="KW-0442">Lipid degradation</keyword>
<keyword evidence="8" id="KW-1185">Reference proteome</keyword>
<name>A0ABU0W9Q8_9GAMM</name>
<sequence length="322" mass="35077">MNRDVRIGLALGSGSARGWAHIGVLRALEELGIQVDVVAGSSIGALVGAAYRTGSLDELEEWVTALDRMDIFRLLDARLRGGGFMRGDKLMRAIERRVGDHQIESLDKAFGAVATDLNSGREIWLRKGSILEAVRASIALPGLFSPVQRGERWLLDGGLVNPVPVSLCRAMGADVIIAVNLNGDIVGRNFDNRPQATGDKVSETQTEDGDDSEDRHHEAHLFKRLASTLRSGLSVRLDQLIASATRRGDDGGPGLFDVMAGSINVVQDRITRSRMAGDPPDVLIAPRLAHIRLMEFDRAEEAIRGGRKAVERVREELEVLRP</sequence>
<dbReference type="Proteomes" id="UP001239019">
    <property type="component" value="Unassembled WGS sequence"/>
</dbReference>
<feature type="region of interest" description="Disordered" evidence="5">
    <location>
        <begin position="189"/>
        <end position="215"/>
    </location>
</feature>
<feature type="active site" description="Nucleophile" evidence="4">
    <location>
        <position position="42"/>
    </location>
</feature>
<dbReference type="InterPro" id="IPR016035">
    <property type="entry name" value="Acyl_Trfase/lysoPLipase"/>
</dbReference>
<dbReference type="PANTHER" id="PTHR14226">
    <property type="entry name" value="NEUROPATHY TARGET ESTERASE/SWISS CHEESE D.MELANOGASTER"/>
    <property type="match status" value="1"/>
</dbReference>
<proteinExistence type="predicted"/>
<dbReference type="SUPFAM" id="SSF52151">
    <property type="entry name" value="FabD/lysophospholipase-like"/>
    <property type="match status" value="1"/>
</dbReference>
<comment type="caution">
    <text evidence="4">Lacks conserved residue(s) required for the propagation of feature annotation.</text>
</comment>
<dbReference type="InterPro" id="IPR050301">
    <property type="entry name" value="NTE"/>
</dbReference>
<dbReference type="NCBIfam" id="NF007623">
    <property type="entry name" value="PRK10279.1"/>
    <property type="match status" value="1"/>
</dbReference>